<name>A0A5D2IJ47_GOSTO</name>
<keyword evidence="2" id="KW-1185">Reference proteome</keyword>
<gene>
    <name evidence="1" type="ORF">ES332_D11G076100v1</name>
</gene>
<organism evidence="1 2">
    <name type="scientific">Gossypium tomentosum</name>
    <name type="common">Hawaiian cotton</name>
    <name type="synonym">Gossypium sandvicense</name>
    <dbReference type="NCBI Taxonomy" id="34277"/>
    <lineage>
        <taxon>Eukaryota</taxon>
        <taxon>Viridiplantae</taxon>
        <taxon>Streptophyta</taxon>
        <taxon>Embryophyta</taxon>
        <taxon>Tracheophyta</taxon>
        <taxon>Spermatophyta</taxon>
        <taxon>Magnoliopsida</taxon>
        <taxon>eudicotyledons</taxon>
        <taxon>Gunneridae</taxon>
        <taxon>Pentapetalae</taxon>
        <taxon>rosids</taxon>
        <taxon>malvids</taxon>
        <taxon>Malvales</taxon>
        <taxon>Malvaceae</taxon>
        <taxon>Malvoideae</taxon>
        <taxon>Gossypium</taxon>
    </lineage>
</organism>
<proteinExistence type="predicted"/>
<dbReference type="EMBL" id="CM017633">
    <property type="protein sequence ID" value="TYH42627.1"/>
    <property type="molecule type" value="Genomic_DNA"/>
</dbReference>
<sequence>MWHVPRFYCKASRQEVNFQKSSAIFSSNTTDAIRKKVADGLQAKVITNLGSYLGISSLLGKIKCKAMEFLKERFKGKLQVW</sequence>
<protein>
    <submittedName>
        <fullName evidence="1">Uncharacterized protein</fullName>
    </submittedName>
</protein>
<dbReference type="Proteomes" id="UP000322667">
    <property type="component" value="Chromosome D11"/>
</dbReference>
<evidence type="ECO:0000313" key="2">
    <source>
        <dbReference type="Proteomes" id="UP000322667"/>
    </source>
</evidence>
<evidence type="ECO:0000313" key="1">
    <source>
        <dbReference type="EMBL" id="TYH42627.1"/>
    </source>
</evidence>
<accession>A0A5D2IJ47</accession>
<reference evidence="1 2" key="1">
    <citation type="submission" date="2019-07" db="EMBL/GenBank/DDBJ databases">
        <title>WGS assembly of Gossypium tomentosum.</title>
        <authorList>
            <person name="Chen Z.J."/>
            <person name="Sreedasyam A."/>
            <person name="Ando A."/>
            <person name="Song Q."/>
            <person name="De L."/>
            <person name="Hulse-Kemp A."/>
            <person name="Ding M."/>
            <person name="Ye W."/>
            <person name="Kirkbride R."/>
            <person name="Jenkins J."/>
            <person name="Plott C."/>
            <person name="Lovell J."/>
            <person name="Lin Y.-M."/>
            <person name="Vaughn R."/>
            <person name="Liu B."/>
            <person name="Li W."/>
            <person name="Simpson S."/>
            <person name="Scheffler B."/>
            <person name="Saski C."/>
            <person name="Grover C."/>
            <person name="Hu G."/>
            <person name="Conover J."/>
            <person name="Carlson J."/>
            <person name="Shu S."/>
            <person name="Boston L."/>
            <person name="Williams M."/>
            <person name="Peterson D."/>
            <person name="Mcgee K."/>
            <person name="Jones D."/>
            <person name="Wendel J."/>
            <person name="Stelly D."/>
            <person name="Grimwood J."/>
            <person name="Schmutz J."/>
        </authorList>
    </citation>
    <scope>NUCLEOTIDE SEQUENCE [LARGE SCALE GENOMIC DNA]</scope>
    <source>
        <strain evidence="1">7179.01</strain>
    </source>
</reference>
<dbReference type="AlphaFoldDB" id="A0A5D2IJ47"/>